<dbReference type="Proteomes" id="UP001205063">
    <property type="component" value="Unassembled WGS sequence"/>
</dbReference>
<dbReference type="RefSeq" id="WP_216402182.1">
    <property type="nucleotide sequence ID" value="NZ_JANGAB010000010.1"/>
</dbReference>
<dbReference type="EMBL" id="JANGAB010000010">
    <property type="protein sequence ID" value="MCQ4950516.1"/>
    <property type="molecule type" value="Genomic_DNA"/>
</dbReference>
<proteinExistence type="predicted"/>
<organism evidence="2 3">
    <name type="scientific">Bittarella massiliensis</name>
    <name type="common">ex Durand et al. 2017</name>
    <dbReference type="NCBI Taxonomy" id="1720313"/>
    <lineage>
        <taxon>Bacteria</taxon>
        <taxon>Bacillati</taxon>
        <taxon>Bacillota</taxon>
        <taxon>Clostridia</taxon>
        <taxon>Eubacteriales</taxon>
        <taxon>Oscillospiraceae</taxon>
        <taxon>Bittarella (ex Durand et al. 2017)</taxon>
    </lineage>
</organism>
<dbReference type="Pfam" id="PF22016">
    <property type="entry name" value="DUF6933"/>
    <property type="match status" value="1"/>
</dbReference>
<name>A0AAW5KC42_9FIRM</name>
<sequence length="186" mass="19908">MQFGHTIPLQRRLGVRGLPPPAAQDLAFCWDLHRVPLAGREGLLGVNASSRLAFFCWGLGPGQWGNLPAFALGQVGRLLRSVGVPPAAVERYLALAGPPVCTRTHGRRPVAFLNRAVDALFATGVQPDPADLPQPLLEEALNSGCCRAAGFPEKGRPRDFFRADLARLLGGPADGREGERPYVGVD</sequence>
<gene>
    <name evidence="2" type="ORF">NE646_12700</name>
</gene>
<protein>
    <recommendedName>
        <fullName evidence="1">DUF6933 domain-containing protein</fullName>
    </recommendedName>
</protein>
<evidence type="ECO:0000313" key="2">
    <source>
        <dbReference type="EMBL" id="MCQ4950516.1"/>
    </source>
</evidence>
<comment type="caution">
    <text evidence="2">The sequence shown here is derived from an EMBL/GenBank/DDBJ whole genome shotgun (WGS) entry which is preliminary data.</text>
</comment>
<dbReference type="AlphaFoldDB" id="A0AAW5KC42"/>
<dbReference type="InterPro" id="IPR053864">
    <property type="entry name" value="DUF6933"/>
</dbReference>
<feature type="domain" description="DUF6933" evidence="1">
    <location>
        <begin position="6"/>
        <end position="149"/>
    </location>
</feature>
<accession>A0AAW5KC42</accession>
<evidence type="ECO:0000259" key="1">
    <source>
        <dbReference type="Pfam" id="PF22016"/>
    </source>
</evidence>
<evidence type="ECO:0000313" key="3">
    <source>
        <dbReference type="Proteomes" id="UP001205063"/>
    </source>
</evidence>
<reference evidence="2" key="1">
    <citation type="submission" date="2022-06" db="EMBL/GenBank/DDBJ databases">
        <title>Isolation of gut microbiota from human fecal samples.</title>
        <authorList>
            <person name="Pamer E.G."/>
            <person name="Barat B."/>
            <person name="Waligurski E."/>
            <person name="Medina S."/>
            <person name="Paddock L."/>
            <person name="Mostad J."/>
        </authorList>
    </citation>
    <scope>NUCLEOTIDE SEQUENCE</scope>
    <source>
        <strain evidence="2">DFI.7.96</strain>
    </source>
</reference>